<feature type="chain" id="PRO_5039214704" description="Ig-like domain-containing protein" evidence="7">
    <location>
        <begin position="19"/>
        <end position="779"/>
    </location>
</feature>
<feature type="signal peptide" evidence="7">
    <location>
        <begin position="1"/>
        <end position="18"/>
    </location>
</feature>
<dbReference type="SMART" id="SM00409">
    <property type="entry name" value="IG"/>
    <property type="match status" value="5"/>
</dbReference>
<dbReference type="PROSITE" id="PS50835">
    <property type="entry name" value="IG_LIKE"/>
    <property type="match status" value="3"/>
</dbReference>
<dbReference type="InterPro" id="IPR013783">
    <property type="entry name" value="Ig-like_fold"/>
</dbReference>
<dbReference type="SMART" id="SM00408">
    <property type="entry name" value="IGc2"/>
    <property type="match status" value="3"/>
</dbReference>
<evidence type="ECO:0000256" key="4">
    <source>
        <dbReference type="ARBA" id="ARBA00023180"/>
    </source>
</evidence>
<feature type="transmembrane region" description="Helical" evidence="6">
    <location>
        <begin position="650"/>
        <end position="673"/>
    </location>
</feature>
<sequence>MHAKIIFWMLFIVYYSFSLEVKLTKKIASPTRLKLTCFWSYTQANLVAFYRSSNDNKFQNALQIVKPDRGCEVRTALEANCTCGNGTYVDCYINVNQGLVAVDQWMCSVPENGSLYSSNTVIVRKDDYGDVHTDEHSKQHDPATVVKFAVETFEGLSNVSLKENSTVIFHCVGNGSPTLFIRIVKDEQILEECRDDNDISSSGEIHHVISPVSSQHSGEYKCVAYNNHGESERFIYLDILYPVRMFQNQFTKNKTIIPLLEDFALTFHTIGNPLPDSSNFTWLKNQNPDTREDNSTVLRWVIETNGADYNVSISNIQKGDYGMYVFQVSNGVGEPFRMVYVLEEFIPPNVLPLDPVYISEGESVNTSCKYEHGNPQDTNIRLIKDNITISNGTLFIEKASKRDRGIYTCEATNTISESKMNFTGIDRELFNVYILYPATVHNFCVKQFEGVQNVTLSENDAATLHCIGEGYPVPLMRIMRGNTQLVELHGNDSKNNTIEFVHNMSVVTCDDFGNYSCVALNKFALSGKELHLNVICPVRKIKSEPNDNQRNEANVPLNGEVTFRFHASSNPLPKRSDFSWRKCMDTKECIDIVPNDRVKLETYGASCNLTINNITEADYGMYILQVSNGLDKMHTEVYLLKRPYSASTNVTLIIIVSATGVGVLLTIAFAACLNKMCCRRSARSALVGFPMVDLINTTDIARAAVRNEQTFPKYRPGDSMVYYEIRPPEDPIVLADVSFGDDVPEYPTATADHGRYESLIRTGQDDVLQYTSLTSGPNN</sequence>
<evidence type="ECO:0000256" key="3">
    <source>
        <dbReference type="ARBA" id="ARBA00023157"/>
    </source>
</evidence>
<evidence type="ECO:0000256" key="6">
    <source>
        <dbReference type="SAM" id="Phobius"/>
    </source>
</evidence>
<keyword evidence="2 6" id="KW-0472">Membrane</keyword>
<feature type="domain" description="Ig-like" evidence="8">
    <location>
        <begin position="437"/>
        <end position="533"/>
    </location>
</feature>
<dbReference type="EMBL" id="JAIWYP010000002">
    <property type="protein sequence ID" value="KAH3875876.1"/>
    <property type="molecule type" value="Genomic_DNA"/>
</dbReference>
<dbReference type="AlphaFoldDB" id="A0A9D4MID4"/>
<organism evidence="9 10">
    <name type="scientific">Dreissena polymorpha</name>
    <name type="common">Zebra mussel</name>
    <name type="synonym">Mytilus polymorpha</name>
    <dbReference type="NCBI Taxonomy" id="45954"/>
    <lineage>
        <taxon>Eukaryota</taxon>
        <taxon>Metazoa</taxon>
        <taxon>Spiralia</taxon>
        <taxon>Lophotrochozoa</taxon>
        <taxon>Mollusca</taxon>
        <taxon>Bivalvia</taxon>
        <taxon>Autobranchia</taxon>
        <taxon>Heteroconchia</taxon>
        <taxon>Euheterodonta</taxon>
        <taxon>Imparidentia</taxon>
        <taxon>Neoheterodontei</taxon>
        <taxon>Myida</taxon>
        <taxon>Dreissenoidea</taxon>
        <taxon>Dreissenidae</taxon>
        <taxon>Dreissena</taxon>
    </lineage>
</organism>
<dbReference type="CDD" id="cd00096">
    <property type="entry name" value="Ig"/>
    <property type="match status" value="2"/>
</dbReference>
<dbReference type="PANTHER" id="PTHR11640">
    <property type="entry name" value="NEPHRIN"/>
    <property type="match status" value="1"/>
</dbReference>
<dbReference type="PANTHER" id="PTHR11640:SF158">
    <property type="entry name" value="V-SET AND IMMUNOGLOBULIN DOMAIN-CONTAINING PROTEIN 10-LIKE 2"/>
    <property type="match status" value="1"/>
</dbReference>
<dbReference type="Proteomes" id="UP000828390">
    <property type="component" value="Unassembled WGS sequence"/>
</dbReference>
<keyword evidence="5" id="KW-0393">Immunoglobulin domain</keyword>
<dbReference type="InterPro" id="IPR003598">
    <property type="entry name" value="Ig_sub2"/>
</dbReference>
<dbReference type="GO" id="GO:0098609">
    <property type="term" value="P:cell-cell adhesion"/>
    <property type="evidence" value="ECO:0007669"/>
    <property type="project" value="TreeGrafter"/>
</dbReference>
<evidence type="ECO:0000256" key="5">
    <source>
        <dbReference type="ARBA" id="ARBA00023319"/>
    </source>
</evidence>
<dbReference type="Gene3D" id="2.60.40.10">
    <property type="entry name" value="Immunoglobulins"/>
    <property type="match status" value="5"/>
</dbReference>
<dbReference type="GO" id="GO:0005886">
    <property type="term" value="C:plasma membrane"/>
    <property type="evidence" value="ECO:0007669"/>
    <property type="project" value="TreeGrafter"/>
</dbReference>
<keyword evidence="6" id="KW-1133">Transmembrane helix</keyword>
<feature type="domain" description="Ig-like" evidence="8">
    <location>
        <begin position="142"/>
        <end position="238"/>
    </location>
</feature>
<protein>
    <recommendedName>
        <fullName evidence="8">Ig-like domain-containing protein</fullName>
    </recommendedName>
</protein>
<evidence type="ECO:0000256" key="1">
    <source>
        <dbReference type="ARBA" id="ARBA00004479"/>
    </source>
</evidence>
<keyword evidence="10" id="KW-1185">Reference proteome</keyword>
<keyword evidence="3" id="KW-1015">Disulfide bond</keyword>
<evidence type="ECO:0000259" key="8">
    <source>
        <dbReference type="PROSITE" id="PS50835"/>
    </source>
</evidence>
<evidence type="ECO:0000256" key="2">
    <source>
        <dbReference type="ARBA" id="ARBA00023136"/>
    </source>
</evidence>
<comment type="subcellular location">
    <subcellularLocation>
        <location evidence="1">Membrane</location>
        <topology evidence="1">Single-pass type I membrane protein</topology>
    </subcellularLocation>
</comment>
<evidence type="ECO:0000313" key="10">
    <source>
        <dbReference type="Proteomes" id="UP000828390"/>
    </source>
</evidence>
<gene>
    <name evidence="9" type="ORF">DPMN_039157</name>
</gene>
<name>A0A9D4MID4_DREPO</name>
<keyword evidence="4" id="KW-0325">Glycoprotein</keyword>
<accession>A0A9D4MID4</accession>
<dbReference type="InterPro" id="IPR003599">
    <property type="entry name" value="Ig_sub"/>
</dbReference>
<comment type="caution">
    <text evidence="9">The sequence shown here is derived from an EMBL/GenBank/DDBJ whole genome shotgun (WGS) entry which is preliminary data.</text>
</comment>
<dbReference type="InterPro" id="IPR007110">
    <property type="entry name" value="Ig-like_dom"/>
</dbReference>
<dbReference type="InterPro" id="IPR051275">
    <property type="entry name" value="Cell_adhesion_signaling"/>
</dbReference>
<dbReference type="Pfam" id="PF07679">
    <property type="entry name" value="I-set"/>
    <property type="match status" value="1"/>
</dbReference>
<dbReference type="GO" id="GO:0005911">
    <property type="term" value="C:cell-cell junction"/>
    <property type="evidence" value="ECO:0007669"/>
    <property type="project" value="TreeGrafter"/>
</dbReference>
<reference evidence="9" key="2">
    <citation type="submission" date="2020-11" db="EMBL/GenBank/DDBJ databases">
        <authorList>
            <person name="McCartney M.A."/>
            <person name="Auch B."/>
            <person name="Kono T."/>
            <person name="Mallez S."/>
            <person name="Becker A."/>
            <person name="Gohl D.M."/>
            <person name="Silverstein K.A.T."/>
            <person name="Koren S."/>
            <person name="Bechman K.B."/>
            <person name="Herman A."/>
            <person name="Abrahante J.E."/>
            <person name="Garbe J."/>
        </authorList>
    </citation>
    <scope>NUCLEOTIDE SEQUENCE</scope>
    <source>
        <strain evidence="9">Duluth1</strain>
        <tissue evidence="9">Whole animal</tissue>
    </source>
</reference>
<proteinExistence type="predicted"/>
<keyword evidence="7" id="KW-0732">Signal</keyword>
<feature type="domain" description="Ig-like" evidence="8">
    <location>
        <begin position="348"/>
        <end position="421"/>
    </location>
</feature>
<evidence type="ECO:0000313" key="9">
    <source>
        <dbReference type="EMBL" id="KAH3875876.1"/>
    </source>
</evidence>
<dbReference type="SUPFAM" id="SSF48726">
    <property type="entry name" value="Immunoglobulin"/>
    <property type="match status" value="5"/>
</dbReference>
<evidence type="ECO:0000256" key="7">
    <source>
        <dbReference type="SAM" id="SignalP"/>
    </source>
</evidence>
<dbReference type="InterPro" id="IPR036179">
    <property type="entry name" value="Ig-like_dom_sf"/>
</dbReference>
<reference evidence="9" key="1">
    <citation type="journal article" date="2019" name="bioRxiv">
        <title>The Genome of the Zebra Mussel, Dreissena polymorpha: A Resource for Invasive Species Research.</title>
        <authorList>
            <person name="McCartney M.A."/>
            <person name="Auch B."/>
            <person name="Kono T."/>
            <person name="Mallez S."/>
            <person name="Zhang Y."/>
            <person name="Obille A."/>
            <person name="Becker A."/>
            <person name="Abrahante J.E."/>
            <person name="Garbe J."/>
            <person name="Badalamenti J.P."/>
            <person name="Herman A."/>
            <person name="Mangelson H."/>
            <person name="Liachko I."/>
            <person name="Sullivan S."/>
            <person name="Sone E.D."/>
            <person name="Koren S."/>
            <person name="Silverstein K.A.T."/>
            <person name="Beckman K.B."/>
            <person name="Gohl D.M."/>
        </authorList>
    </citation>
    <scope>NUCLEOTIDE SEQUENCE</scope>
    <source>
        <strain evidence="9">Duluth1</strain>
        <tissue evidence="9">Whole animal</tissue>
    </source>
</reference>
<dbReference type="GO" id="GO:0050839">
    <property type="term" value="F:cell adhesion molecule binding"/>
    <property type="evidence" value="ECO:0007669"/>
    <property type="project" value="TreeGrafter"/>
</dbReference>
<keyword evidence="6" id="KW-0812">Transmembrane</keyword>
<dbReference type="Pfam" id="PF13895">
    <property type="entry name" value="Ig_2"/>
    <property type="match status" value="1"/>
</dbReference>
<dbReference type="InterPro" id="IPR013098">
    <property type="entry name" value="Ig_I-set"/>
</dbReference>